<sequence length="147" mass="17192">MIKKIRISGKSDETILTIKLKDILECIGNPSIYKWNLLWIEAIGTYQESILDFEAKINDSNDGIQFEFEELIKLSDSTDQIIELTLVADVENEKLIRYHTDENMYKNCRYVIELIDSSFWEFTSSDSKVLEVIKQKFDGVSDVEYFE</sequence>
<evidence type="ECO:0000313" key="2">
    <source>
        <dbReference type="Proteomes" id="UP000319700"/>
    </source>
</evidence>
<organism evidence="1 2">
    <name type="scientific">Flavobacterium pectinovorum</name>
    <dbReference type="NCBI Taxonomy" id="29533"/>
    <lineage>
        <taxon>Bacteria</taxon>
        <taxon>Pseudomonadati</taxon>
        <taxon>Bacteroidota</taxon>
        <taxon>Flavobacteriia</taxon>
        <taxon>Flavobacteriales</taxon>
        <taxon>Flavobacteriaceae</taxon>
        <taxon>Flavobacterium</taxon>
    </lineage>
</organism>
<accession>A0A502E1A0</accession>
<name>A0A502E1A0_9FLAO</name>
<gene>
    <name evidence="1" type="ORF">EAH81_27240</name>
</gene>
<dbReference type="OrthoDB" id="679194at2"/>
<dbReference type="RefSeq" id="WP_140512043.1">
    <property type="nucleotide sequence ID" value="NZ_RCZH01000031.1"/>
</dbReference>
<protein>
    <submittedName>
        <fullName evidence="1">Uncharacterized protein</fullName>
    </submittedName>
</protein>
<keyword evidence="2" id="KW-1185">Reference proteome</keyword>
<evidence type="ECO:0000313" key="1">
    <source>
        <dbReference type="EMBL" id="TPG31114.1"/>
    </source>
</evidence>
<comment type="caution">
    <text evidence="1">The sequence shown here is derived from an EMBL/GenBank/DDBJ whole genome shotgun (WGS) entry which is preliminary data.</text>
</comment>
<reference evidence="1 2" key="1">
    <citation type="journal article" date="2019" name="Environ. Microbiol.">
        <title>Species interactions and distinct microbial communities in high Arctic permafrost affected cryosols are associated with the CH4 and CO2 gas fluxes.</title>
        <authorList>
            <person name="Altshuler I."/>
            <person name="Hamel J."/>
            <person name="Turney S."/>
            <person name="Magnuson E."/>
            <person name="Levesque R."/>
            <person name="Greer C."/>
            <person name="Whyte L.G."/>
        </authorList>
    </citation>
    <scope>NUCLEOTIDE SEQUENCE [LARGE SCALE GENOMIC DNA]</scope>
    <source>
        <strain evidence="1 2">42</strain>
    </source>
</reference>
<proteinExistence type="predicted"/>
<dbReference type="AlphaFoldDB" id="A0A502E1A0"/>
<dbReference type="Proteomes" id="UP000319700">
    <property type="component" value="Unassembled WGS sequence"/>
</dbReference>
<dbReference type="EMBL" id="RCZH01000031">
    <property type="protein sequence ID" value="TPG31114.1"/>
    <property type="molecule type" value="Genomic_DNA"/>
</dbReference>